<dbReference type="EMBL" id="JAGGKP010000003">
    <property type="protein sequence ID" value="MBP1936993.1"/>
    <property type="molecule type" value="Genomic_DNA"/>
</dbReference>
<evidence type="ECO:0000313" key="1">
    <source>
        <dbReference type="EMBL" id="MBP1936993.1"/>
    </source>
</evidence>
<sequence length="143" mass="15724">MAVRVLDKAAVQPRSRFNLSRAFTIPRSPGRVTIATIRLRIPANSTPNRVELVATVGVRGVRGIAQVLFRIFRDGREIFNTRQGIESDPESEVNYVVTFQGIDRNVSTGNHVYTVTAENLTANTRADVVGPISFSGLAVRTRS</sequence>
<evidence type="ECO:0008006" key="3">
    <source>
        <dbReference type="Google" id="ProtNLM"/>
    </source>
</evidence>
<organism evidence="1 2">
    <name type="scientific">Paenibacillus sediminis</name>
    <dbReference type="NCBI Taxonomy" id="664909"/>
    <lineage>
        <taxon>Bacteria</taxon>
        <taxon>Bacillati</taxon>
        <taxon>Bacillota</taxon>
        <taxon>Bacilli</taxon>
        <taxon>Bacillales</taxon>
        <taxon>Paenibacillaceae</taxon>
        <taxon>Paenibacillus</taxon>
    </lineage>
</organism>
<proteinExistence type="predicted"/>
<dbReference type="Proteomes" id="UP001519273">
    <property type="component" value="Unassembled WGS sequence"/>
</dbReference>
<dbReference type="RefSeq" id="WP_280921749.1">
    <property type="nucleotide sequence ID" value="NZ_CBCRVE010000006.1"/>
</dbReference>
<accession>A0ABS4H394</accession>
<comment type="caution">
    <text evidence="1">The sequence shown here is derived from an EMBL/GenBank/DDBJ whole genome shotgun (WGS) entry which is preliminary data.</text>
</comment>
<protein>
    <recommendedName>
        <fullName evidence="3">Exosporium protein C</fullName>
    </recommendedName>
</protein>
<gene>
    <name evidence="1" type="ORF">J2Z20_001875</name>
</gene>
<name>A0ABS4H394_9BACL</name>
<reference evidence="1 2" key="1">
    <citation type="submission" date="2021-03" db="EMBL/GenBank/DDBJ databases">
        <title>Genomic Encyclopedia of Type Strains, Phase IV (KMG-IV): sequencing the most valuable type-strain genomes for metagenomic binning, comparative biology and taxonomic classification.</title>
        <authorList>
            <person name="Goeker M."/>
        </authorList>
    </citation>
    <scope>NUCLEOTIDE SEQUENCE [LARGE SCALE GENOMIC DNA]</scope>
    <source>
        <strain evidence="1 2">DSM 23491</strain>
    </source>
</reference>
<keyword evidence="2" id="KW-1185">Reference proteome</keyword>
<evidence type="ECO:0000313" key="2">
    <source>
        <dbReference type="Proteomes" id="UP001519273"/>
    </source>
</evidence>